<gene>
    <name evidence="2" type="ORF">CGSHiR3021_06375</name>
</gene>
<dbReference type="BioCyc" id="HINF375063:G119K-542-MONOMER"/>
<evidence type="ECO:0000313" key="2">
    <source>
        <dbReference type="EMBL" id="EDK14459.1"/>
    </source>
</evidence>
<evidence type="ECO:0000313" key="3">
    <source>
        <dbReference type="Proteomes" id="UP000005596"/>
    </source>
</evidence>
<name>A4NWU3_HAEIF</name>
<proteinExistence type="predicted"/>
<dbReference type="EMBL" id="AAZJ01000002">
    <property type="protein sequence ID" value="EDK14459.1"/>
    <property type="molecule type" value="Genomic_DNA"/>
</dbReference>
<sequence length="24" mass="2902">MYYEDPLNGEKEKENGKEKQNEKT</sequence>
<accession>A4NWU3</accession>
<organism evidence="2 3">
    <name type="scientific">Haemophilus influenzae 22.4-21</name>
    <dbReference type="NCBI Taxonomy" id="375063"/>
    <lineage>
        <taxon>Bacteria</taxon>
        <taxon>Pseudomonadati</taxon>
        <taxon>Pseudomonadota</taxon>
        <taxon>Gammaproteobacteria</taxon>
        <taxon>Pasteurellales</taxon>
        <taxon>Pasteurellaceae</taxon>
        <taxon>Haemophilus</taxon>
    </lineage>
</organism>
<dbReference type="Proteomes" id="UP000005596">
    <property type="component" value="Unassembled WGS sequence"/>
</dbReference>
<reference evidence="2 3" key="1">
    <citation type="journal article" date="2007" name="Genome Biol.">
        <title>Characterization and modeling of the Haemophilus influenzae core and supragenomes based on the complete genomic sequences of Rd and 12 clinical nontypeable strains.</title>
        <authorList>
            <person name="Hogg J.S."/>
            <person name="Hu F.Z."/>
            <person name="Janto B."/>
            <person name="Boissy R."/>
            <person name="Hayes J."/>
            <person name="Keefe R."/>
            <person name="Post J.C."/>
            <person name="Ehrlich G.D."/>
        </authorList>
    </citation>
    <scope>NUCLEOTIDE SEQUENCE [LARGE SCALE GENOMIC DNA]</scope>
    <source>
        <strain evidence="2 3">22.4-21</strain>
    </source>
</reference>
<feature type="compositionally biased region" description="Basic and acidic residues" evidence="1">
    <location>
        <begin position="8"/>
        <end position="24"/>
    </location>
</feature>
<feature type="region of interest" description="Disordered" evidence="1">
    <location>
        <begin position="1"/>
        <end position="24"/>
    </location>
</feature>
<protein>
    <submittedName>
        <fullName evidence="2">Uncharacterized protein</fullName>
    </submittedName>
</protein>
<dbReference type="AlphaFoldDB" id="A4NWU3"/>
<evidence type="ECO:0000256" key="1">
    <source>
        <dbReference type="SAM" id="MobiDB-lite"/>
    </source>
</evidence>